<proteinExistence type="inferred from homology"/>
<dbReference type="Proteomes" id="UP000509448">
    <property type="component" value="Chromosome"/>
</dbReference>
<comment type="subcellular location">
    <subcellularLocation>
        <location evidence="5">Cell membrane</location>
        <topology evidence="5">Multi-pass membrane protein</topology>
    </subcellularLocation>
    <subcellularLocation>
        <location evidence="1">Membrane</location>
        <topology evidence="1">Multi-pass membrane protein</topology>
    </subcellularLocation>
</comment>
<dbReference type="PANTHER" id="PTHR42744:SF1">
    <property type="entry name" value="BINDING-PROTEIN-DEPENDENT TRANSPORT SYSTEMS INNER MEMBRANE COMPONENT"/>
    <property type="match status" value="1"/>
</dbReference>
<dbReference type="GO" id="GO:0005886">
    <property type="term" value="C:plasma membrane"/>
    <property type="evidence" value="ECO:0007669"/>
    <property type="project" value="UniProtKB-SubCell"/>
</dbReference>
<dbReference type="RefSeq" id="WP_174449260.1">
    <property type="nucleotide sequence ID" value="NZ_AP018732.1"/>
</dbReference>
<feature type="domain" description="ABC transmembrane type-1" evidence="6">
    <location>
        <begin position="11"/>
        <end position="208"/>
    </location>
</feature>
<feature type="transmembrane region" description="Helical" evidence="5">
    <location>
        <begin position="443"/>
        <end position="464"/>
    </location>
</feature>
<dbReference type="OrthoDB" id="50379at2157"/>
<keyword evidence="5" id="KW-0813">Transport</keyword>
<feature type="transmembrane region" description="Helical" evidence="5">
    <location>
        <begin position="186"/>
        <end position="207"/>
    </location>
</feature>
<keyword evidence="4 5" id="KW-0472">Membrane</keyword>
<evidence type="ECO:0000256" key="1">
    <source>
        <dbReference type="ARBA" id="ARBA00004141"/>
    </source>
</evidence>
<feature type="transmembrane region" description="Helical" evidence="5">
    <location>
        <begin position="278"/>
        <end position="298"/>
    </location>
</feature>
<gene>
    <name evidence="7" type="ORF">NAS2_0615</name>
</gene>
<dbReference type="KEGG" id="ccai:NAS2_0615"/>
<reference evidence="7 8" key="1">
    <citation type="journal article" date="2019" name="ISME J.">
        <title>Isolation and characterization of a thermophilic sulfur- and iron-reducing thaumarchaeote from a terrestrial acidic hot spring.</title>
        <authorList>
            <person name="Kato S."/>
            <person name="Itoh T."/>
            <person name="Yuki M."/>
            <person name="Nagamori M."/>
            <person name="Ohnishi M."/>
            <person name="Uematsu K."/>
            <person name="Suzuki K."/>
            <person name="Takashina T."/>
            <person name="Ohkuma M."/>
        </authorList>
    </citation>
    <scope>NUCLEOTIDE SEQUENCE [LARGE SCALE GENOMIC DNA]</scope>
    <source>
        <strain evidence="7 8">NAS-02</strain>
    </source>
</reference>
<name>A0A4P2VBX6_9ARCH</name>
<dbReference type="InterPro" id="IPR035906">
    <property type="entry name" value="MetI-like_sf"/>
</dbReference>
<feature type="domain" description="ABC transmembrane type-1" evidence="6">
    <location>
        <begin position="327"/>
        <end position="522"/>
    </location>
</feature>
<evidence type="ECO:0000256" key="5">
    <source>
        <dbReference type="RuleBase" id="RU363032"/>
    </source>
</evidence>
<evidence type="ECO:0000313" key="7">
    <source>
        <dbReference type="EMBL" id="BBE42004.1"/>
    </source>
</evidence>
<dbReference type="PROSITE" id="PS50928">
    <property type="entry name" value="ABC_TM1"/>
    <property type="match status" value="2"/>
</dbReference>
<evidence type="ECO:0000256" key="3">
    <source>
        <dbReference type="ARBA" id="ARBA00022989"/>
    </source>
</evidence>
<feature type="transmembrane region" description="Helical" evidence="5">
    <location>
        <begin position="44"/>
        <end position="69"/>
    </location>
</feature>
<dbReference type="SUPFAM" id="SSF161098">
    <property type="entry name" value="MetI-like"/>
    <property type="match status" value="2"/>
</dbReference>
<evidence type="ECO:0000256" key="4">
    <source>
        <dbReference type="ARBA" id="ARBA00023136"/>
    </source>
</evidence>
<dbReference type="AlphaFoldDB" id="A0A4P2VBX6"/>
<feature type="transmembrane region" description="Helical" evidence="5">
    <location>
        <begin position="396"/>
        <end position="418"/>
    </location>
</feature>
<feature type="transmembrane region" description="Helical" evidence="5">
    <location>
        <begin position="318"/>
        <end position="349"/>
    </location>
</feature>
<dbReference type="CDD" id="cd06261">
    <property type="entry name" value="TM_PBP2"/>
    <property type="match status" value="1"/>
</dbReference>
<accession>A0A4P2VBX6</accession>
<evidence type="ECO:0000259" key="6">
    <source>
        <dbReference type="PROSITE" id="PS50928"/>
    </source>
</evidence>
<feature type="transmembrane region" description="Helical" evidence="5">
    <location>
        <begin position="504"/>
        <end position="523"/>
    </location>
</feature>
<protein>
    <submittedName>
        <fullName evidence="7">ABC transporter permease protein</fullName>
    </submittedName>
</protein>
<comment type="similarity">
    <text evidence="5">Belongs to the binding-protein-dependent transport system permease family.</text>
</comment>
<evidence type="ECO:0000313" key="8">
    <source>
        <dbReference type="Proteomes" id="UP000509448"/>
    </source>
</evidence>
<keyword evidence="3 5" id="KW-1133">Transmembrane helix</keyword>
<keyword evidence="8" id="KW-1185">Reference proteome</keyword>
<dbReference type="Pfam" id="PF00528">
    <property type="entry name" value="BPD_transp_1"/>
    <property type="match status" value="1"/>
</dbReference>
<evidence type="ECO:0000256" key="2">
    <source>
        <dbReference type="ARBA" id="ARBA00022692"/>
    </source>
</evidence>
<feature type="transmembrane region" description="Helical" evidence="5">
    <location>
        <begin position="361"/>
        <end position="384"/>
    </location>
</feature>
<dbReference type="Gene3D" id="1.10.3720.10">
    <property type="entry name" value="MetI-like"/>
    <property type="match status" value="2"/>
</dbReference>
<dbReference type="InterPro" id="IPR000515">
    <property type="entry name" value="MetI-like"/>
</dbReference>
<dbReference type="PANTHER" id="PTHR42744">
    <property type="entry name" value="BINDING-PROTEIN-DEPENDENT TRANSPORT SYSTEMS INNER MEMBRANE COMPONENT"/>
    <property type="match status" value="1"/>
</dbReference>
<dbReference type="GO" id="GO:0055085">
    <property type="term" value="P:transmembrane transport"/>
    <property type="evidence" value="ECO:0007669"/>
    <property type="project" value="InterPro"/>
</dbReference>
<dbReference type="EMBL" id="AP018732">
    <property type="protein sequence ID" value="BBE42004.1"/>
    <property type="molecule type" value="Genomic_DNA"/>
</dbReference>
<sequence length="543" mass="60169">MYGGLLIAAAALATFARVLAMMGLSIVTGWLLGYASLKSKGFESAYIPAIAVLESVPVIGFFPLVLVIFVTRIGGPLGVELAADFLVFDAVVWNIWVGIYQAFKTVPLDLQEVAENYRFGFFRKMRFLYIPYSVPRIAANLFPSFADGMFYIMVSEVFSVGVHTYQVFGVGTLLASYTASGYFAGVYYSLLAIAVGVVGFMTLFRYFARVSVAKYGLDTAVQIRHRERPVPRRGATTWSTLARPMRRLSRYASSAILSPMSRPLRSVTRRSRRTSRMVAALGYAIAAAILGYIAYSSYQLVVSVPASTWSSLLSDTPTILYALAVDYGRVILITGASFLISIFAGYYLATHVRASSIAVPAVQTIAAFPPPAYFPLIYMATYRYMDALPGTMGAEIYVFVLGFLSTFYYVFFSFWMGVQSIPMEFWEVMENYRLNFWSRLRRVILPATLPYLVSGISSTINSAWGGLMVGEYWPGIAQGRTLTVSVGLMKLLDIYVSQGYLHRAAWASLIFGAIVAVYSLLFTERLMNLSRSKYVVEEGIYAA</sequence>
<organism evidence="7 8">
    <name type="scientific">Conexivisphaera calida</name>
    <dbReference type="NCBI Taxonomy" id="1874277"/>
    <lineage>
        <taxon>Archaea</taxon>
        <taxon>Nitrososphaerota</taxon>
        <taxon>Conexivisphaeria</taxon>
        <taxon>Conexivisphaerales</taxon>
        <taxon>Conexivisphaeraceae</taxon>
        <taxon>Conexivisphaera</taxon>
    </lineage>
</organism>
<dbReference type="GeneID" id="55584431"/>
<feature type="transmembrane region" description="Helical" evidence="5">
    <location>
        <begin position="81"/>
        <end position="103"/>
    </location>
</feature>
<keyword evidence="2 5" id="KW-0812">Transmembrane</keyword>